<accession>A0ABN0P184</accession>
<keyword evidence="3" id="KW-0378">Hydrolase</keyword>
<dbReference type="SUPFAM" id="SSF50494">
    <property type="entry name" value="Trypsin-like serine proteases"/>
    <property type="match status" value="1"/>
</dbReference>
<gene>
    <name evidence="6" type="ORF">HMPREF9193_00153</name>
</gene>
<keyword evidence="5" id="KW-0732">Signal</keyword>
<reference evidence="6 7" key="1">
    <citation type="submission" date="2013-08" db="EMBL/GenBank/DDBJ databases">
        <authorList>
            <person name="Weinstock G."/>
            <person name="Sodergren E."/>
            <person name="Wylie T."/>
            <person name="Fulton L."/>
            <person name="Fulton R."/>
            <person name="Fronick C."/>
            <person name="O'Laughlin M."/>
            <person name="Godfrey J."/>
            <person name="Miner T."/>
            <person name="Herter B."/>
            <person name="Appelbaum E."/>
            <person name="Cordes M."/>
            <person name="Lek S."/>
            <person name="Wollam A."/>
            <person name="Pepin K.H."/>
            <person name="Palsikar V.B."/>
            <person name="Mitreva M."/>
            <person name="Wilson R.K."/>
        </authorList>
    </citation>
    <scope>NUCLEOTIDE SEQUENCE [LARGE SCALE GENOMIC DNA]</scope>
    <source>
        <strain evidence="6 7">ATCC 700332</strain>
    </source>
</reference>
<keyword evidence="7" id="KW-1185">Reference proteome</keyword>
<evidence type="ECO:0000313" key="6">
    <source>
        <dbReference type="EMBL" id="ERJ94184.1"/>
    </source>
</evidence>
<comment type="caution">
    <text evidence="6">The sequence shown here is derived from an EMBL/GenBank/DDBJ whole genome shotgun (WGS) entry which is preliminary data.</text>
</comment>
<dbReference type="InterPro" id="IPR001940">
    <property type="entry name" value="Peptidase_S1C"/>
</dbReference>
<feature type="compositionally biased region" description="Basic and acidic residues" evidence="4">
    <location>
        <begin position="411"/>
        <end position="426"/>
    </location>
</feature>
<feature type="chain" id="PRO_5045114625" evidence="5">
    <location>
        <begin position="26"/>
        <end position="615"/>
    </location>
</feature>
<evidence type="ECO:0000256" key="3">
    <source>
        <dbReference type="ARBA" id="ARBA00022801"/>
    </source>
</evidence>
<keyword evidence="2" id="KW-0645">Protease</keyword>
<dbReference type="RefSeq" id="WP_021686558.1">
    <property type="nucleotide sequence ID" value="NZ_KI260561.1"/>
</dbReference>
<evidence type="ECO:0000313" key="7">
    <source>
        <dbReference type="Proteomes" id="UP000016649"/>
    </source>
</evidence>
<dbReference type="Pfam" id="PF13365">
    <property type="entry name" value="Trypsin_2"/>
    <property type="match status" value="1"/>
</dbReference>
<protein>
    <submittedName>
        <fullName evidence="6">Trypsin</fullName>
    </submittedName>
</protein>
<dbReference type="InterPro" id="IPR051201">
    <property type="entry name" value="Chloro_Bact_Ser_Proteases"/>
</dbReference>
<feature type="signal peptide" evidence="5">
    <location>
        <begin position="1"/>
        <end position="25"/>
    </location>
</feature>
<evidence type="ECO:0000256" key="2">
    <source>
        <dbReference type="ARBA" id="ARBA00022670"/>
    </source>
</evidence>
<dbReference type="PANTHER" id="PTHR43343">
    <property type="entry name" value="PEPTIDASE S12"/>
    <property type="match status" value="1"/>
</dbReference>
<dbReference type="EMBL" id="AWVH01000005">
    <property type="protein sequence ID" value="ERJ94184.1"/>
    <property type="molecule type" value="Genomic_DNA"/>
</dbReference>
<feature type="region of interest" description="Disordered" evidence="4">
    <location>
        <begin position="406"/>
        <end position="426"/>
    </location>
</feature>
<evidence type="ECO:0000256" key="4">
    <source>
        <dbReference type="SAM" id="MobiDB-lite"/>
    </source>
</evidence>
<dbReference type="InterPro" id="IPR043504">
    <property type="entry name" value="Peptidase_S1_PA_chymotrypsin"/>
</dbReference>
<dbReference type="InterPro" id="IPR009003">
    <property type="entry name" value="Peptidase_S1_PA"/>
</dbReference>
<comment type="similarity">
    <text evidence="1">Belongs to the peptidase S1C family.</text>
</comment>
<proteinExistence type="inferred from homology"/>
<evidence type="ECO:0000256" key="1">
    <source>
        <dbReference type="ARBA" id="ARBA00010541"/>
    </source>
</evidence>
<evidence type="ECO:0000256" key="5">
    <source>
        <dbReference type="SAM" id="SignalP"/>
    </source>
</evidence>
<name>A0ABN0P184_TRELE</name>
<sequence>MHKFILQKTRFLCVFAFLLPIVAFAQVKNYVGIVREKYYPDSVSMLEKYRDNLHAKGYTSYAKSIDAYLEGGFGSGFVYVTGDGTNYIITNRHVVSQAESVSVEFENADGSITKYDDLKVLNADEEIDLALLVFPKGVKPFKKGLTFSSSKAYDGLDVWTAGFPGLGNTPLWQLGKGTVTNANARIKDLIDPEITSLIQHSAQIDGGNSGGPLLITDKSAEAGYAVIGVNTWKHARRQDTNYSIPAAAVQAYIKKVLSPESMSDEKTQLTKRVQKFIEAVSDKNGEFTDIVKYISYSYVASEGKNSFVKALDSAPSAVRSVIVAHFYNYSPLEGMRYALAWQLWKSLYNEKPFSIENEELSETSLYTVMLTGEKEEETRWIKEHGLWRMEGCTEKIKEEEVQIRKKRSKIKNTDNSKTETGEDNDTKKKAKAFSFGSPYYASFQAGYDISLTPNISGAANADVSYFFGEKIRFFGAGLFFNIDSATATWKSDGWDRYSKPTYSKTSTRIIIGPEVTLQAPFIIQEIYISPFIKGGVGMDWGRFVNLFSNKTDKGFPSFAWVFEGGFQLGYDFGMPVNVLLGLSYKYVNQVNKNLIGENLGKNAISISAILVLEEL</sequence>
<organism evidence="6 7">
    <name type="scientific">Treponema lecithinolyticum ATCC 700332</name>
    <dbReference type="NCBI Taxonomy" id="1321815"/>
    <lineage>
        <taxon>Bacteria</taxon>
        <taxon>Pseudomonadati</taxon>
        <taxon>Spirochaetota</taxon>
        <taxon>Spirochaetia</taxon>
        <taxon>Spirochaetales</taxon>
        <taxon>Treponemataceae</taxon>
        <taxon>Treponema</taxon>
    </lineage>
</organism>
<dbReference type="Proteomes" id="UP000016649">
    <property type="component" value="Unassembled WGS sequence"/>
</dbReference>
<dbReference type="PANTHER" id="PTHR43343:SF3">
    <property type="entry name" value="PROTEASE DO-LIKE 8, CHLOROPLASTIC"/>
    <property type="match status" value="1"/>
</dbReference>
<dbReference type="PRINTS" id="PR00834">
    <property type="entry name" value="PROTEASES2C"/>
</dbReference>
<dbReference type="Gene3D" id="2.40.10.10">
    <property type="entry name" value="Trypsin-like serine proteases"/>
    <property type="match status" value="2"/>
</dbReference>